<dbReference type="EMBL" id="JAEVFJ010000021">
    <property type="protein sequence ID" value="KAH8096996.1"/>
    <property type="molecule type" value="Genomic_DNA"/>
</dbReference>
<evidence type="ECO:0000313" key="1">
    <source>
        <dbReference type="EMBL" id="KAH8096996.1"/>
    </source>
</evidence>
<evidence type="ECO:0000313" key="2">
    <source>
        <dbReference type="Proteomes" id="UP000813824"/>
    </source>
</evidence>
<gene>
    <name evidence="1" type="ORF">BXZ70DRAFT_908246</name>
</gene>
<proteinExistence type="predicted"/>
<comment type="caution">
    <text evidence="1">The sequence shown here is derived from an EMBL/GenBank/DDBJ whole genome shotgun (WGS) entry which is preliminary data.</text>
</comment>
<name>A0A8K0ULX2_9AGAR</name>
<protein>
    <submittedName>
        <fullName evidence="1">Uncharacterized protein</fullName>
    </submittedName>
</protein>
<organism evidence="1 2">
    <name type="scientific">Cristinia sonorae</name>
    <dbReference type="NCBI Taxonomy" id="1940300"/>
    <lineage>
        <taxon>Eukaryota</taxon>
        <taxon>Fungi</taxon>
        <taxon>Dikarya</taxon>
        <taxon>Basidiomycota</taxon>
        <taxon>Agaricomycotina</taxon>
        <taxon>Agaricomycetes</taxon>
        <taxon>Agaricomycetidae</taxon>
        <taxon>Agaricales</taxon>
        <taxon>Pleurotineae</taxon>
        <taxon>Stephanosporaceae</taxon>
        <taxon>Cristinia</taxon>
    </lineage>
</organism>
<accession>A0A8K0ULX2</accession>
<reference evidence="1" key="1">
    <citation type="journal article" date="2021" name="New Phytol.">
        <title>Evolutionary innovations through gain and loss of genes in the ectomycorrhizal Boletales.</title>
        <authorList>
            <person name="Wu G."/>
            <person name="Miyauchi S."/>
            <person name="Morin E."/>
            <person name="Kuo A."/>
            <person name="Drula E."/>
            <person name="Varga T."/>
            <person name="Kohler A."/>
            <person name="Feng B."/>
            <person name="Cao Y."/>
            <person name="Lipzen A."/>
            <person name="Daum C."/>
            <person name="Hundley H."/>
            <person name="Pangilinan J."/>
            <person name="Johnson J."/>
            <person name="Barry K."/>
            <person name="LaButti K."/>
            <person name="Ng V."/>
            <person name="Ahrendt S."/>
            <person name="Min B."/>
            <person name="Choi I.G."/>
            <person name="Park H."/>
            <person name="Plett J.M."/>
            <person name="Magnuson J."/>
            <person name="Spatafora J.W."/>
            <person name="Nagy L.G."/>
            <person name="Henrissat B."/>
            <person name="Grigoriev I.V."/>
            <person name="Yang Z.L."/>
            <person name="Xu J."/>
            <person name="Martin F.M."/>
        </authorList>
    </citation>
    <scope>NUCLEOTIDE SEQUENCE</scope>
    <source>
        <strain evidence="1">KKN 215</strain>
    </source>
</reference>
<keyword evidence="2" id="KW-1185">Reference proteome</keyword>
<sequence>MALLTETLAALPEALVSGIFTGVRSPRIFTWKSVPPVKRMPVEEEGQTAFSVHIGAKNKHTDKQNPAPSGLKRRVNTNLLFPAVAHQPKQIRGVGDAPKGHSSLLTSPTCLRHFSGSASEEEGHIIRARHGTASEFSAYIDRSSNSRHATWTKTLHLRISPLQTTSPQHSTIRILRLVLASHVKSLQRTSQSSVPTQPVVGLRGDGGEDSQMGGWVMAVCCSSEAGTLFLSLEGAGSGQGLAGWVCGAIRTSKSTVISLFGDRWLRSRAGWLGVRGYPHVQAGTLFLSLEGAGSGQGLAGWVCGAIRTSKSTIISLFGGRWLRSRAGWLGVRGYPHVQAGTLFLSLEGAGSGQGLAGWVCGAIRTSKSTVISLFGDRWLRSRAGWLGVRGYPHVQAGTLFLSLEGAGSGQGLAGWVCGAIRTSKSTVISLFGDRWLRSRAGWLGVRGYPHVQAGTLFLSLEGAGSGQGLAGWVCGAIRTSKSTVISLFGDRWLRSRAGWLGVRGYPHVQAGTLFLSLEGAGSGQGLAGWVCGAIRTSKSTVISLFGGRWLRSRTSRLGVRGYPHVQVDNYFSLRRSLAPVKGWLAGCAGLSARPSRHTISLFGGRWLRYKG</sequence>
<dbReference type="AlphaFoldDB" id="A0A8K0ULX2"/>
<dbReference type="Proteomes" id="UP000813824">
    <property type="component" value="Unassembled WGS sequence"/>
</dbReference>